<proteinExistence type="predicted"/>
<dbReference type="RefSeq" id="WP_091270669.1">
    <property type="nucleotide sequence ID" value="NZ_FNDK01000001.1"/>
</dbReference>
<dbReference type="OrthoDB" id="2423856at2"/>
<dbReference type="Pfam" id="PF00583">
    <property type="entry name" value="Acetyltransf_1"/>
    <property type="match status" value="1"/>
</dbReference>
<sequence length="281" mass="32858">MYIRTLAFHDQKAVEKMDTGIPHDYVKEKFLYLLCHDHLFGAFSGDELISIAGYTVFAEQYAMLGRLRTAAAYRGRGIGTIMMEYVQTKALEQPAVQWTGFITQVTNKQTIKIAQTLMLEPVQTQYYGYLTAAGEKALSQRTSSRHEWEKVMDNNKKRQLLQRTANDYDRTRVFPYNIYCPLPFEESLWSDRYLDQCQCYQSGSRLFLLMKDDRIGSYYHVKYFWNDVFEQHGLWSIVTNQAALSHRRIWLDLTPSSARSLPDVSYVKVDTPWTLFGRHFS</sequence>
<dbReference type="InterPro" id="IPR000182">
    <property type="entry name" value="GNAT_dom"/>
</dbReference>
<dbReference type="Proteomes" id="UP000199163">
    <property type="component" value="Unassembled WGS sequence"/>
</dbReference>
<organism evidence="2 3">
    <name type="scientific">Alteribacillus persepolensis</name>
    <dbReference type="NCBI Taxonomy" id="568899"/>
    <lineage>
        <taxon>Bacteria</taxon>
        <taxon>Bacillati</taxon>
        <taxon>Bacillota</taxon>
        <taxon>Bacilli</taxon>
        <taxon>Bacillales</taxon>
        <taxon>Bacillaceae</taxon>
        <taxon>Alteribacillus</taxon>
    </lineage>
</organism>
<feature type="domain" description="N-acetyltransferase" evidence="1">
    <location>
        <begin position="1"/>
        <end position="181"/>
    </location>
</feature>
<evidence type="ECO:0000313" key="3">
    <source>
        <dbReference type="Proteomes" id="UP000199163"/>
    </source>
</evidence>
<dbReference type="PROSITE" id="PS51186">
    <property type="entry name" value="GNAT"/>
    <property type="match status" value="1"/>
</dbReference>
<keyword evidence="2" id="KW-0808">Transferase</keyword>
<name>A0A1G7Z3G8_9BACI</name>
<dbReference type="CDD" id="cd04301">
    <property type="entry name" value="NAT_SF"/>
    <property type="match status" value="1"/>
</dbReference>
<dbReference type="STRING" id="568899.SAMN05192534_101388"/>
<dbReference type="GO" id="GO:0016747">
    <property type="term" value="F:acyltransferase activity, transferring groups other than amino-acyl groups"/>
    <property type="evidence" value="ECO:0007669"/>
    <property type="project" value="InterPro"/>
</dbReference>
<evidence type="ECO:0000259" key="1">
    <source>
        <dbReference type="PROSITE" id="PS51186"/>
    </source>
</evidence>
<reference evidence="2 3" key="1">
    <citation type="submission" date="2016-10" db="EMBL/GenBank/DDBJ databases">
        <authorList>
            <person name="de Groot N.N."/>
        </authorList>
    </citation>
    <scope>NUCLEOTIDE SEQUENCE [LARGE SCALE GENOMIC DNA]</scope>
    <source>
        <strain evidence="2 3">DSM 21632</strain>
    </source>
</reference>
<protein>
    <submittedName>
        <fullName evidence="2">Acetyltransferase (GNAT) family protein</fullName>
    </submittedName>
</protein>
<gene>
    <name evidence="2" type="ORF">SAMN05192534_101388</name>
</gene>
<dbReference type="EMBL" id="FNDK01000001">
    <property type="protein sequence ID" value="SDH03263.1"/>
    <property type="molecule type" value="Genomic_DNA"/>
</dbReference>
<dbReference type="SUPFAM" id="SSF55729">
    <property type="entry name" value="Acyl-CoA N-acyltransferases (Nat)"/>
    <property type="match status" value="1"/>
</dbReference>
<dbReference type="AlphaFoldDB" id="A0A1G7Z3G8"/>
<dbReference type="Gene3D" id="3.40.630.30">
    <property type="match status" value="1"/>
</dbReference>
<dbReference type="InterPro" id="IPR016181">
    <property type="entry name" value="Acyl_CoA_acyltransferase"/>
</dbReference>
<evidence type="ECO:0000313" key="2">
    <source>
        <dbReference type="EMBL" id="SDH03263.1"/>
    </source>
</evidence>
<keyword evidence="3" id="KW-1185">Reference proteome</keyword>
<accession>A0A1G7Z3G8</accession>